<evidence type="ECO:0000313" key="1">
    <source>
        <dbReference type="EMBL" id="CAK0792221.1"/>
    </source>
</evidence>
<organism evidence="1 2">
    <name type="scientific">Prorocentrum cordatum</name>
    <dbReference type="NCBI Taxonomy" id="2364126"/>
    <lineage>
        <taxon>Eukaryota</taxon>
        <taxon>Sar</taxon>
        <taxon>Alveolata</taxon>
        <taxon>Dinophyceae</taxon>
        <taxon>Prorocentrales</taxon>
        <taxon>Prorocentraceae</taxon>
        <taxon>Prorocentrum</taxon>
    </lineage>
</organism>
<name>A0ABN9PKR9_9DINO</name>
<accession>A0ABN9PKR9</accession>
<sequence length="146" mass="16529">MAPAGIPAQPICFDLAPVPMQPHRTQASTRSDAVLVSRPWQENALKGYSSSLEAKSGRVNALMAKLAGGERLEREEEIEMIRCMTESNDMWRATNLRLRFADDFQAVELFMLMEALLQQEGLSVDISKGKKRHTHRSEGTTWWLVR</sequence>
<proteinExistence type="predicted"/>
<dbReference type="Proteomes" id="UP001189429">
    <property type="component" value="Unassembled WGS sequence"/>
</dbReference>
<dbReference type="EMBL" id="CAUYUJ010000729">
    <property type="protein sequence ID" value="CAK0792221.1"/>
    <property type="molecule type" value="Genomic_DNA"/>
</dbReference>
<keyword evidence="2" id="KW-1185">Reference proteome</keyword>
<protein>
    <submittedName>
        <fullName evidence="1">Uncharacterized protein</fullName>
    </submittedName>
</protein>
<reference evidence="1" key="1">
    <citation type="submission" date="2023-10" db="EMBL/GenBank/DDBJ databases">
        <authorList>
            <person name="Chen Y."/>
            <person name="Shah S."/>
            <person name="Dougan E. K."/>
            <person name="Thang M."/>
            <person name="Chan C."/>
        </authorList>
    </citation>
    <scope>NUCLEOTIDE SEQUENCE [LARGE SCALE GENOMIC DNA]</scope>
</reference>
<gene>
    <name evidence="1" type="ORF">PCOR1329_LOCUS2872</name>
</gene>
<evidence type="ECO:0000313" key="2">
    <source>
        <dbReference type="Proteomes" id="UP001189429"/>
    </source>
</evidence>
<comment type="caution">
    <text evidence="1">The sequence shown here is derived from an EMBL/GenBank/DDBJ whole genome shotgun (WGS) entry which is preliminary data.</text>
</comment>